<comment type="caution">
    <text evidence="2">The sequence shown here is derived from an EMBL/GenBank/DDBJ whole genome shotgun (WGS) entry which is preliminary data.</text>
</comment>
<feature type="region of interest" description="Disordered" evidence="1">
    <location>
        <begin position="141"/>
        <end position="160"/>
    </location>
</feature>
<organism evidence="2 3">
    <name type="scientific">Hemibagrus guttatus</name>
    <dbReference type="NCBI Taxonomy" id="175788"/>
    <lineage>
        <taxon>Eukaryota</taxon>
        <taxon>Metazoa</taxon>
        <taxon>Chordata</taxon>
        <taxon>Craniata</taxon>
        <taxon>Vertebrata</taxon>
        <taxon>Euteleostomi</taxon>
        <taxon>Actinopterygii</taxon>
        <taxon>Neopterygii</taxon>
        <taxon>Teleostei</taxon>
        <taxon>Ostariophysi</taxon>
        <taxon>Siluriformes</taxon>
        <taxon>Bagridae</taxon>
        <taxon>Hemibagrus</taxon>
    </lineage>
</organism>
<evidence type="ECO:0000256" key="1">
    <source>
        <dbReference type="SAM" id="MobiDB-lite"/>
    </source>
</evidence>
<sequence length="397" mass="46372">MLMDTELFLFLLYRRNSCGVVLIHEDTPYLEILGIGEKREEERREEREEGEQERTEEREGHEEERREEREGEVERERKVEEKEKSREQREITEEEKREGREGEEERKVDAVEKQASLITLAWSKPANNNTQGVTSALPEAPVTEATSTESHTPDHTHSVPSLCEHTATAHTHTLVEPLQEPSSSSPVLLSLLHLHSSFSFPSHCLINTKPAEDVQNESSSDEHRTSSSSAVLQLDSGNTPASGETHTQDAACDAVCEEQQLQREATMRSLVHIQRRAEQRWQQDRDRQILRVQERLSIIQNRKSDEDLLGLRREETFRHLTNTLQKEDEQQQKMMVREKLQQMWRERSYVLQSRRERYKVPPNQEEFLNQERVTSDLKTKWPLKAKKKTLHTDAFAR</sequence>
<dbReference type="EMBL" id="JAUCMX010000004">
    <property type="protein sequence ID" value="KAK3548925.1"/>
    <property type="molecule type" value="Genomic_DNA"/>
</dbReference>
<evidence type="ECO:0000313" key="3">
    <source>
        <dbReference type="Proteomes" id="UP001274896"/>
    </source>
</evidence>
<feature type="region of interest" description="Disordered" evidence="1">
    <location>
        <begin position="37"/>
        <end position="109"/>
    </location>
</feature>
<protein>
    <submittedName>
        <fullName evidence="2">Uncharacterized protein</fullName>
    </submittedName>
</protein>
<dbReference type="AlphaFoldDB" id="A0AAE0RBC8"/>
<gene>
    <name evidence="2" type="ORF">QTP70_021690</name>
</gene>
<proteinExistence type="predicted"/>
<keyword evidence="3" id="KW-1185">Reference proteome</keyword>
<evidence type="ECO:0000313" key="2">
    <source>
        <dbReference type="EMBL" id="KAK3548925.1"/>
    </source>
</evidence>
<name>A0AAE0RBC8_9TELE</name>
<accession>A0AAE0RBC8</accession>
<dbReference type="Proteomes" id="UP001274896">
    <property type="component" value="Unassembled WGS sequence"/>
</dbReference>
<feature type="compositionally biased region" description="Polar residues" evidence="1">
    <location>
        <begin position="235"/>
        <end position="245"/>
    </location>
</feature>
<feature type="region of interest" description="Disordered" evidence="1">
    <location>
        <begin position="212"/>
        <end position="246"/>
    </location>
</feature>
<reference evidence="2" key="1">
    <citation type="submission" date="2023-06" db="EMBL/GenBank/DDBJ databases">
        <title>Male Hemibagrus guttatus genome.</title>
        <authorList>
            <person name="Bian C."/>
        </authorList>
    </citation>
    <scope>NUCLEOTIDE SEQUENCE</scope>
    <source>
        <strain evidence="2">Male_cb2023</strain>
        <tissue evidence="2">Muscle</tissue>
    </source>
</reference>